<protein>
    <recommendedName>
        <fullName evidence="4">BZIP domain-containing protein</fullName>
    </recommendedName>
</protein>
<dbReference type="PANTHER" id="PTHR42070:SF1">
    <property type="entry name" value="FILAMENT ASSOCIATED PROTEIN, PUTATIVE (AFU_ORTHOLOGUE AFUA_8G06630)-RELATED"/>
    <property type="match status" value="1"/>
</dbReference>
<feature type="region of interest" description="Disordered" evidence="1">
    <location>
        <begin position="141"/>
        <end position="203"/>
    </location>
</feature>
<evidence type="ECO:0000313" key="2">
    <source>
        <dbReference type="EMBL" id="THC88784.1"/>
    </source>
</evidence>
<organism evidence="2 3">
    <name type="scientific">Aspergillus tanneri</name>
    <dbReference type="NCBI Taxonomy" id="1220188"/>
    <lineage>
        <taxon>Eukaryota</taxon>
        <taxon>Fungi</taxon>
        <taxon>Dikarya</taxon>
        <taxon>Ascomycota</taxon>
        <taxon>Pezizomycotina</taxon>
        <taxon>Eurotiomycetes</taxon>
        <taxon>Eurotiomycetidae</taxon>
        <taxon>Eurotiales</taxon>
        <taxon>Aspergillaceae</taxon>
        <taxon>Aspergillus</taxon>
        <taxon>Aspergillus subgen. Circumdati</taxon>
    </lineage>
</organism>
<dbReference type="VEuPathDB" id="FungiDB:EYZ11_011763"/>
<evidence type="ECO:0000256" key="1">
    <source>
        <dbReference type="SAM" id="MobiDB-lite"/>
    </source>
</evidence>
<dbReference type="CDD" id="cd14688">
    <property type="entry name" value="bZIP_YAP"/>
    <property type="match status" value="1"/>
</dbReference>
<feature type="compositionally biased region" description="Basic and acidic residues" evidence="1">
    <location>
        <begin position="173"/>
        <end position="183"/>
    </location>
</feature>
<dbReference type="Proteomes" id="UP000308092">
    <property type="component" value="Unassembled WGS sequence"/>
</dbReference>
<dbReference type="EMBL" id="SOSA01000769">
    <property type="protein sequence ID" value="THC88784.1"/>
    <property type="molecule type" value="Genomic_DNA"/>
</dbReference>
<sequence>MSCDKNTERTLRLRENKRRNRARQKEYAADLERRLRQFEQEGVRATIEIQCAAKKVAEENIYLRELLLAVGIDCSTVNDWITRRRTCNEAKDVGRSHYHGTAIGDSICNKGQQRDPSSAPLSRPQCSLPCDKGCQCSSPPLSNPIPKSADNPSAVTEDNRITDRFCSPARNKSTLENRQENGSHDAGLPPSTPGEGSFPQPSAPCKLLTRLATNPGSDVSMILAGAETEQKADSAEGGLSCDSAYKLLMRYATSDEKIEALALSLEEGCVPNSGGGCKVKNETLSQALLDICL</sequence>
<dbReference type="AlphaFoldDB" id="A0A4V3UMV5"/>
<dbReference type="STRING" id="1220188.A0A4V3UMV5"/>
<proteinExistence type="predicted"/>
<name>A0A4V3UMV5_9EURO</name>
<comment type="caution">
    <text evidence="2">The sequence shown here is derived from an EMBL/GenBank/DDBJ whole genome shotgun (WGS) entry which is preliminary data.</text>
</comment>
<evidence type="ECO:0000313" key="3">
    <source>
        <dbReference type="Proteomes" id="UP000308092"/>
    </source>
</evidence>
<accession>A0A4V3UMV5</accession>
<evidence type="ECO:0008006" key="4">
    <source>
        <dbReference type="Google" id="ProtNLM"/>
    </source>
</evidence>
<feature type="region of interest" description="Disordered" evidence="1">
    <location>
        <begin position="1"/>
        <end position="24"/>
    </location>
</feature>
<feature type="compositionally biased region" description="Basic and acidic residues" evidence="1">
    <location>
        <begin position="1"/>
        <end position="14"/>
    </location>
</feature>
<gene>
    <name evidence="2" type="ORF">EYZ11_011763</name>
</gene>
<reference evidence="2 3" key="1">
    <citation type="submission" date="2019-03" db="EMBL/GenBank/DDBJ databases">
        <title>The genome sequence of a newly discovered highly antifungal drug resistant Aspergillus species, Aspergillus tanneri NIH 1004.</title>
        <authorList>
            <person name="Mounaud S."/>
            <person name="Singh I."/>
            <person name="Joardar V."/>
            <person name="Pakala S."/>
            <person name="Pakala S."/>
            <person name="Venepally P."/>
            <person name="Hoover J."/>
            <person name="Nierman W."/>
            <person name="Chung J."/>
            <person name="Losada L."/>
        </authorList>
    </citation>
    <scope>NUCLEOTIDE SEQUENCE [LARGE SCALE GENOMIC DNA]</scope>
    <source>
        <strain evidence="2 3">NIH1004</strain>
    </source>
</reference>
<keyword evidence="3" id="KW-1185">Reference proteome</keyword>
<dbReference type="PANTHER" id="PTHR42070">
    <property type="entry name" value="FILAMENT ASSOCIATED PROTEIN, PUTATIVE (AFU_ORTHOLOGUE AFUA_8G06630)-RELATED"/>
    <property type="match status" value="1"/>
</dbReference>